<evidence type="ECO:0000313" key="8">
    <source>
        <dbReference type="Proteomes" id="UP000077066"/>
    </source>
</evidence>
<proteinExistence type="inferred from homology"/>
<dbReference type="SUPFAM" id="SSF56821">
    <property type="entry name" value="Prismane protein-like"/>
    <property type="match status" value="1"/>
</dbReference>
<evidence type="ECO:0000313" key="7">
    <source>
        <dbReference type="EMBL" id="KZX14466.1"/>
    </source>
</evidence>
<keyword evidence="1 6" id="KW-0963">Cytoplasm</keyword>
<dbReference type="HAMAP" id="MF_00069">
    <property type="entry name" value="Hydroxylam_reduct"/>
    <property type="match status" value="1"/>
</dbReference>
<keyword evidence="3 6" id="KW-0560">Oxidoreductase</keyword>
<sequence>MSNDLDMFCYQCSQAANGSGCTITGTCGKQPTIAKLQDNLTYIVRGISAYNHHLNQLGVSDPEIDEFLTNGTYTTLTNVNFDLENLVELALEGGRINLKAMELLKKAHIENYGEPTPETVEVGAKEGPGILVTGHDLKSLEELLKQTEGKGINVYTHSEMLPAHGYPELKKYDHLVGQLGGPWFDQRKIFSDYNVAILANSNCVLIPNDEYKDRIFTSAPAKLPGVIQIKDNNFAPIIEKAIELGSISEEKDKKTLTTGFGASTILDLAGKIKELVEAGKIKRFFLVGGCDSPLKGTQYFREFVEKLPNDTIVLTLACGKYRFNDLDLGNIEGIPRLLDLGQCNDAIVAVDIAVALCGLFDVELNELPLTIVCSWMEQKAVAILWSLLYLGKTDIILGPVLPAWANDDITNYLVENFNLTPAGNPEEDIKRILG</sequence>
<dbReference type="InterPro" id="IPR016100">
    <property type="entry name" value="Prismane_a-bundle"/>
</dbReference>
<dbReference type="STRING" id="55758.MBFIL_08630"/>
<dbReference type="InterPro" id="IPR004137">
    <property type="entry name" value="HCP/CODH"/>
</dbReference>
<gene>
    <name evidence="6 7" type="primary">hcp</name>
    <name evidence="7" type="ORF">MBFIL_08630</name>
</gene>
<evidence type="ECO:0000256" key="1">
    <source>
        <dbReference type="ARBA" id="ARBA00022490"/>
    </source>
</evidence>
<name>A0A166CFY1_9EURY</name>
<dbReference type="InterPro" id="IPR010048">
    <property type="entry name" value="Hydroxylam_reduct"/>
</dbReference>
<dbReference type="GO" id="GO:0005737">
    <property type="term" value="C:cytoplasm"/>
    <property type="evidence" value="ECO:0007669"/>
    <property type="project" value="UniProtKB-SubCell"/>
</dbReference>
<protein>
    <recommendedName>
        <fullName evidence="6">Hydroxylamine reductase</fullName>
        <ecNumber evidence="6">1.7.99.1</ecNumber>
    </recommendedName>
    <alternativeName>
        <fullName evidence="6">Hybrid-cluster protein</fullName>
        <shortName evidence="6">HCP</shortName>
    </alternativeName>
    <alternativeName>
        <fullName evidence="6">Prismane protein</fullName>
    </alternativeName>
</protein>
<keyword evidence="6" id="KW-0004">4Fe-4S</keyword>
<dbReference type="GO" id="GO:0050418">
    <property type="term" value="F:hydroxylamine reductase activity"/>
    <property type="evidence" value="ECO:0007669"/>
    <property type="project" value="UniProtKB-UniRule"/>
</dbReference>
<evidence type="ECO:0000256" key="2">
    <source>
        <dbReference type="ARBA" id="ARBA00022723"/>
    </source>
</evidence>
<feature type="binding site" evidence="6">
    <location>
        <position position="379"/>
    </location>
    <ligand>
        <name>hybrid [4Fe-2O-2S] cluster</name>
        <dbReference type="ChEBI" id="CHEBI:60519"/>
    </ligand>
</feature>
<keyword evidence="5 6" id="KW-0411">Iron-sulfur</keyword>
<feature type="binding site" evidence="6">
    <location>
        <position position="21"/>
    </location>
    <ligand>
        <name>[4Fe-4S] cluster</name>
        <dbReference type="ChEBI" id="CHEBI:49883"/>
    </ligand>
</feature>
<dbReference type="InterPro" id="IPR016099">
    <property type="entry name" value="Prismane-like_a/b-sand"/>
</dbReference>
<keyword evidence="4 6" id="KW-0408">Iron</keyword>
<dbReference type="PANTHER" id="PTHR30109">
    <property type="entry name" value="HYDROXYLAMINE REDUCTASE"/>
    <property type="match status" value="1"/>
</dbReference>
<dbReference type="GO" id="GO:0046872">
    <property type="term" value="F:metal ion binding"/>
    <property type="evidence" value="ECO:0007669"/>
    <property type="project" value="UniProtKB-KW"/>
</dbReference>
<dbReference type="Proteomes" id="UP000077066">
    <property type="component" value="Unassembled WGS sequence"/>
</dbReference>
<comment type="subcellular location">
    <subcellularLocation>
        <location evidence="6">Cytoplasm</location>
    </subcellularLocation>
</comment>
<dbReference type="OrthoDB" id="21311at2157"/>
<organism evidence="7 8">
    <name type="scientific">Methanobrevibacter filiformis</name>
    <dbReference type="NCBI Taxonomy" id="55758"/>
    <lineage>
        <taxon>Archaea</taxon>
        <taxon>Methanobacteriati</taxon>
        <taxon>Methanobacteriota</taxon>
        <taxon>Methanomada group</taxon>
        <taxon>Methanobacteria</taxon>
        <taxon>Methanobacteriales</taxon>
        <taxon>Methanobacteriaceae</taxon>
        <taxon>Methanobrevibacter</taxon>
    </lineage>
</organism>
<dbReference type="PATRIC" id="fig|55758.3.peg.971"/>
<dbReference type="EMBL" id="LWMT01000149">
    <property type="protein sequence ID" value="KZX14466.1"/>
    <property type="molecule type" value="Genomic_DNA"/>
</dbReference>
<feature type="binding site" evidence="6">
    <location>
        <position position="318"/>
    </location>
    <ligand>
        <name>hybrid [4Fe-2O-2S] cluster</name>
        <dbReference type="ChEBI" id="CHEBI:60519"/>
    </ligand>
</feature>
<dbReference type="GO" id="GO:0051539">
    <property type="term" value="F:4 iron, 4 sulfur cluster binding"/>
    <property type="evidence" value="ECO:0007669"/>
    <property type="project" value="UniProtKB-KW"/>
</dbReference>
<accession>A0A166CFY1</accession>
<evidence type="ECO:0000256" key="4">
    <source>
        <dbReference type="ARBA" id="ARBA00023004"/>
    </source>
</evidence>
<comment type="similarity">
    <text evidence="6">Belongs to the HCP family.</text>
</comment>
<dbReference type="EC" id="1.7.99.1" evidence="6"/>
<dbReference type="PANTHER" id="PTHR30109:SF0">
    <property type="entry name" value="HYDROXYLAMINE REDUCTASE"/>
    <property type="match status" value="1"/>
</dbReference>
<comment type="caution">
    <text evidence="7">The sequence shown here is derived from an EMBL/GenBank/DDBJ whole genome shotgun (WGS) entry which is preliminary data.</text>
</comment>
<feature type="binding site" evidence="6">
    <location>
        <position position="377"/>
    </location>
    <ligand>
        <name>hybrid [4Fe-2O-2S] cluster</name>
        <dbReference type="ChEBI" id="CHEBI:60519"/>
    </ligand>
</feature>
<dbReference type="Pfam" id="PF03063">
    <property type="entry name" value="Prismane"/>
    <property type="match status" value="1"/>
</dbReference>
<feature type="binding site" evidence="6">
    <location>
        <position position="343"/>
    </location>
    <ligand>
        <name>hybrid [4Fe-2O-2S] cluster</name>
        <dbReference type="ChEBI" id="CHEBI:60519"/>
    </ligand>
</feature>
<evidence type="ECO:0000256" key="3">
    <source>
        <dbReference type="ARBA" id="ARBA00023002"/>
    </source>
</evidence>
<dbReference type="Gene3D" id="3.40.50.2030">
    <property type="match status" value="2"/>
</dbReference>
<reference evidence="7 8" key="1">
    <citation type="submission" date="2016-04" db="EMBL/GenBank/DDBJ databases">
        <title>Genome sequence of Methanobrevibacter filiformis DSM 11501.</title>
        <authorList>
            <person name="Poehlein A."/>
            <person name="Seedorf H."/>
            <person name="Daniel R."/>
        </authorList>
    </citation>
    <scope>NUCLEOTIDE SEQUENCE [LARGE SCALE GENOMIC DNA]</scope>
    <source>
        <strain evidence="7 8">DSM 11501</strain>
    </source>
</reference>
<evidence type="ECO:0000256" key="5">
    <source>
        <dbReference type="ARBA" id="ARBA00023014"/>
    </source>
</evidence>
<comment type="cofactor">
    <cofactor evidence="6">
        <name>[4Fe-4S] cluster</name>
        <dbReference type="ChEBI" id="CHEBI:49883"/>
    </cofactor>
    <text evidence="6">Binds 1 [4Fe-4S] cluster.</text>
</comment>
<keyword evidence="2 6" id="KW-0479">Metal-binding</keyword>
<feature type="modified residue" description="Cysteine persulfide" evidence="6">
    <location>
        <position position="290"/>
    </location>
</feature>
<feature type="binding site" evidence="6">
    <location>
        <position position="203"/>
    </location>
    <ligand>
        <name>hybrid [4Fe-2O-2S] cluster</name>
        <dbReference type="ChEBI" id="CHEBI:60519"/>
    </ligand>
</feature>
<feature type="binding site" description="via persulfide group" evidence="6">
    <location>
        <position position="290"/>
    </location>
    <ligand>
        <name>hybrid [4Fe-2O-2S] cluster</name>
        <dbReference type="ChEBI" id="CHEBI:60519"/>
    </ligand>
</feature>
<comment type="catalytic activity">
    <reaction evidence="6">
        <text>A + NH4(+) + H2O = hydroxylamine + AH2 + H(+)</text>
        <dbReference type="Rhea" id="RHEA:22052"/>
        <dbReference type="ChEBI" id="CHEBI:13193"/>
        <dbReference type="ChEBI" id="CHEBI:15377"/>
        <dbReference type="ChEBI" id="CHEBI:15378"/>
        <dbReference type="ChEBI" id="CHEBI:15429"/>
        <dbReference type="ChEBI" id="CHEBI:17499"/>
        <dbReference type="ChEBI" id="CHEBI:28938"/>
        <dbReference type="EC" id="1.7.99.1"/>
    </reaction>
</comment>
<feature type="binding site" evidence="6">
    <location>
        <position position="9"/>
    </location>
    <ligand>
        <name>[4Fe-4S] cluster</name>
        <dbReference type="ChEBI" id="CHEBI:49883"/>
    </ligand>
</feature>
<comment type="function">
    <text evidence="6">Catalyzes the reduction of hydroxylamine to form NH(3) and H(2)O.</text>
</comment>
<dbReference type="GO" id="GO:0042542">
    <property type="term" value="P:response to hydrogen peroxide"/>
    <property type="evidence" value="ECO:0007669"/>
    <property type="project" value="TreeGrafter"/>
</dbReference>
<dbReference type="Gene3D" id="1.20.1270.20">
    <property type="match status" value="1"/>
</dbReference>
<dbReference type="RefSeq" id="WP_066971856.1">
    <property type="nucleotide sequence ID" value="NZ_LWMT01000149.1"/>
</dbReference>
<keyword evidence="8" id="KW-1185">Reference proteome</keyword>
<feature type="binding site" evidence="6">
    <location>
        <position position="12"/>
    </location>
    <ligand>
        <name>[4Fe-4S] cluster</name>
        <dbReference type="ChEBI" id="CHEBI:49883"/>
    </ligand>
</feature>
<dbReference type="NCBIfam" id="NF003658">
    <property type="entry name" value="PRK05290.1"/>
    <property type="match status" value="1"/>
</dbReference>
<feature type="binding site" evidence="6">
    <location>
        <position position="27"/>
    </location>
    <ligand>
        <name>[4Fe-4S] cluster</name>
        <dbReference type="ChEBI" id="CHEBI:49883"/>
    </ligand>
</feature>
<dbReference type="GO" id="GO:0004601">
    <property type="term" value="F:peroxidase activity"/>
    <property type="evidence" value="ECO:0007669"/>
    <property type="project" value="TreeGrafter"/>
</dbReference>
<dbReference type="InterPro" id="IPR011254">
    <property type="entry name" value="Prismane-like_sf"/>
</dbReference>
<dbReference type="NCBIfam" id="TIGR01703">
    <property type="entry name" value="hybrid_clust"/>
    <property type="match status" value="1"/>
</dbReference>
<feature type="binding site" evidence="6">
    <location>
        <position position="135"/>
    </location>
    <ligand>
        <name>hybrid [4Fe-2O-2S] cluster</name>
        <dbReference type="ChEBI" id="CHEBI:60519"/>
    </ligand>
</feature>
<comment type="cofactor">
    <cofactor evidence="6">
        <name>hybrid [4Fe-2O-2S] cluster</name>
        <dbReference type="ChEBI" id="CHEBI:60519"/>
    </cofactor>
    <text evidence="6">Binds 1 hybrid [4Fe-2O-2S] cluster.</text>
</comment>
<evidence type="ECO:0000256" key="6">
    <source>
        <dbReference type="HAMAP-Rule" id="MF_00069"/>
    </source>
</evidence>
<feature type="binding site" evidence="6">
    <location>
        <position position="159"/>
    </location>
    <ligand>
        <name>hybrid [4Fe-2O-2S] cluster</name>
        <dbReference type="ChEBI" id="CHEBI:60519"/>
    </ligand>
</feature>
<dbReference type="AlphaFoldDB" id="A0A166CFY1"/>